<dbReference type="PANTHER" id="PTHR23150:SF19">
    <property type="entry name" value="FORMYLGLYCINE-GENERATING ENZYME"/>
    <property type="match status" value="1"/>
</dbReference>
<evidence type="ECO:0000259" key="2">
    <source>
        <dbReference type="Pfam" id="PF03781"/>
    </source>
</evidence>
<dbReference type="Proteomes" id="UP001465153">
    <property type="component" value="Unassembled WGS sequence"/>
</dbReference>
<feature type="domain" description="Sulfatase-modifying factor enzyme-like" evidence="2">
    <location>
        <begin position="736"/>
        <end position="957"/>
    </location>
</feature>
<evidence type="ECO:0000313" key="4">
    <source>
        <dbReference type="Proteomes" id="UP001465153"/>
    </source>
</evidence>
<dbReference type="SUPFAM" id="SSF56436">
    <property type="entry name" value="C-type lectin-like"/>
    <property type="match status" value="1"/>
</dbReference>
<sequence>MTDYAAVLELINQVGEDHSQLPFMLKALGVEKPDEFIANIKLKQDIIPPPEITPKIQETLVDQEQTSYLVGESGEAQDREKPPWSFPIVVVESYELHDVEDQTQQEKPEHEIKPLDNEPVSTDELLQQDARNTPSLWSKQAVKNGLHQFLEHVQNHQQLDIPKLAVQMAQKQPIGELPFLQTHKLPAELWLYVDKTHSGHCFHDTYVELYGNLQTYVGPLGIAQTVELLPNSKHRMVSAKQGNQCHWRKSAKFDEYFEYITEYSELPMPESGSCVIICAPKKVLVETAANFWNDFSQKLNQQRITVLFVPLNFTQANTSLSAIAAFSVDKENQQKEFLWATLSLIPHRLSLAIIRNLRTEFTQLGPDFELEIINHAHVNWWYSQNVGHWLEGTEDYQEKISQIFTEFTTLNSKYSNGVELLNAVYQTIESNIPPKLTSFIIEFKVLVLLHAQDLLTDQKKQTLESEVATYYQQAVASIENAQIKTEIQNNNKNIIDETQFWLSQALRLNLPELNVNTLPEALKTAVTSAKHHFQQSTQQVIPEIPVLDDDYYRRLNKHNINNNQGGALVLAKQSTILPKTTENSHPTVALEIISQQALDANPTIKHQVIANLKNTHVHSGLVSNINGKQQIQFVLGLRHTLKTLKETITLKAYNSNDFYWAKSIRQTPQGVIATAEQFEIHWRNPNPSDSLLLRDLFEVIVYDNAPQWLHDFPPQLDKYGVFSEITVENIPFKMRYIPSGSFLMGSPDEEVWHRQNETLHPVKITLGFWMADSTVSQKLWDSLMTENNSREIGDDLPVDSVSWRSCHEFFNKLNGLFPSMFSSFPTEAQWEYACRAGTQSPFHTGENITTEQANYDGNHPYSEFPKGENRVRTVHVKEFLPNNWGLYQMHGNVWEWCLDRRRRYSDSLEIDPFGGISDETASLRGGSWFSRARSLRSANRNETESSAVDDGNGFRIVINHSVYE</sequence>
<protein>
    <recommendedName>
        <fullName evidence="2">Sulfatase-modifying factor enzyme-like domain-containing protein</fullName>
    </recommendedName>
</protein>
<evidence type="ECO:0000313" key="3">
    <source>
        <dbReference type="EMBL" id="GAA6168374.1"/>
    </source>
</evidence>
<dbReference type="Pfam" id="PF03781">
    <property type="entry name" value="FGE-sulfatase"/>
    <property type="match status" value="1"/>
</dbReference>
<comment type="caution">
    <text evidence="3">The sequence shown here is derived from an EMBL/GenBank/DDBJ whole genome shotgun (WGS) entry which is preliminary data.</text>
</comment>
<feature type="compositionally biased region" description="Basic and acidic residues" evidence="1">
    <location>
        <begin position="100"/>
        <end position="116"/>
    </location>
</feature>
<dbReference type="InterPro" id="IPR005532">
    <property type="entry name" value="SUMF_dom"/>
</dbReference>
<evidence type="ECO:0000256" key="1">
    <source>
        <dbReference type="SAM" id="MobiDB-lite"/>
    </source>
</evidence>
<proteinExistence type="predicted"/>
<reference evidence="3 4" key="1">
    <citation type="submission" date="2024-04" db="EMBL/GenBank/DDBJ databases">
        <title>Draft genome sequence of Sessilibacter corallicola NBRC 116591.</title>
        <authorList>
            <person name="Miyakawa T."/>
            <person name="Kusuya Y."/>
            <person name="Miura T."/>
        </authorList>
    </citation>
    <scope>NUCLEOTIDE SEQUENCE [LARGE SCALE GENOMIC DNA]</scope>
    <source>
        <strain evidence="3 4">KU-00831-HH</strain>
    </source>
</reference>
<keyword evidence="4" id="KW-1185">Reference proteome</keyword>
<dbReference type="RefSeq" id="WP_353303061.1">
    <property type="nucleotide sequence ID" value="NZ_BAABWN010000006.1"/>
</dbReference>
<dbReference type="PANTHER" id="PTHR23150">
    <property type="entry name" value="SULFATASE MODIFYING FACTOR 1, 2"/>
    <property type="match status" value="1"/>
</dbReference>
<dbReference type="Gene3D" id="3.90.1580.10">
    <property type="entry name" value="paralog of FGE (formylglycine-generating enzyme)"/>
    <property type="match status" value="1"/>
</dbReference>
<dbReference type="EMBL" id="BAABWN010000006">
    <property type="protein sequence ID" value="GAA6168374.1"/>
    <property type="molecule type" value="Genomic_DNA"/>
</dbReference>
<accession>A0ABQ0A9P2</accession>
<feature type="region of interest" description="Disordered" evidence="1">
    <location>
        <begin position="100"/>
        <end position="120"/>
    </location>
</feature>
<name>A0ABQ0A9P2_9GAMM</name>
<dbReference type="InterPro" id="IPR042095">
    <property type="entry name" value="SUMF_sf"/>
</dbReference>
<organism evidence="3 4">
    <name type="scientific">Sessilibacter corallicola</name>
    <dbReference type="NCBI Taxonomy" id="2904075"/>
    <lineage>
        <taxon>Bacteria</taxon>
        <taxon>Pseudomonadati</taxon>
        <taxon>Pseudomonadota</taxon>
        <taxon>Gammaproteobacteria</taxon>
        <taxon>Cellvibrionales</taxon>
        <taxon>Cellvibrionaceae</taxon>
        <taxon>Sessilibacter</taxon>
    </lineage>
</organism>
<gene>
    <name evidence="3" type="ORF">NBRC116591_21850</name>
</gene>
<dbReference type="InterPro" id="IPR051043">
    <property type="entry name" value="Sulfatase_Mod_Factor_Kinase"/>
</dbReference>
<dbReference type="InterPro" id="IPR016187">
    <property type="entry name" value="CTDL_fold"/>
</dbReference>